<name>A0ABM8WRZ0_9BURK</name>
<dbReference type="PIRSF" id="PIRSF035170">
    <property type="entry name" value="HD_phosphohydro"/>
    <property type="match status" value="1"/>
</dbReference>
<dbReference type="PANTHER" id="PTHR21174:SF0">
    <property type="entry name" value="HD PHOSPHOHYDROLASE FAMILY PROTEIN-RELATED"/>
    <property type="match status" value="1"/>
</dbReference>
<dbReference type="InterPro" id="IPR009218">
    <property type="entry name" value="HD_phosphohydro"/>
</dbReference>
<dbReference type="Proteomes" id="UP000727654">
    <property type="component" value="Unassembled WGS sequence"/>
</dbReference>
<comment type="caution">
    <text evidence="1">The sequence shown here is derived from an EMBL/GenBank/DDBJ whole genome shotgun (WGS) entry which is preliminary data.</text>
</comment>
<evidence type="ECO:0008006" key="3">
    <source>
        <dbReference type="Google" id="ProtNLM"/>
    </source>
</evidence>
<organism evidence="1 2">
    <name type="scientific">Cupriavidus laharis</name>
    <dbReference type="NCBI Taxonomy" id="151654"/>
    <lineage>
        <taxon>Bacteria</taxon>
        <taxon>Pseudomonadati</taxon>
        <taxon>Pseudomonadota</taxon>
        <taxon>Betaproteobacteria</taxon>
        <taxon>Burkholderiales</taxon>
        <taxon>Burkholderiaceae</taxon>
        <taxon>Cupriavidus</taxon>
    </lineage>
</organism>
<evidence type="ECO:0000313" key="1">
    <source>
        <dbReference type="EMBL" id="CAG9170237.1"/>
    </source>
</evidence>
<dbReference type="SUPFAM" id="SSF109604">
    <property type="entry name" value="HD-domain/PDEase-like"/>
    <property type="match status" value="1"/>
</dbReference>
<reference evidence="1 2" key="1">
    <citation type="submission" date="2021-08" db="EMBL/GenBank/DDBJ databases">
        <authorList>
            <person name="Peeters C."/>
        </authorList>
    </citation>
    <scope>NUCLEOTIDE SEQUENCE [LARGE SCALE GENOMIC DNA]</scope>
    <source>
        <strain evidence="1 2">LMG 23992</strain>
    </source>
</reference>
<dbReference type="PANTHER" id="PTHR21174">
    <property type="match status" value="1"/>
</dbReference>
<sequence>MNRFQARFESLWMRCGGQRARDTYAELSAHYTGPGRYYHTLYHVRRCLRDLDWARAWIPDVDAVELALWCHDVIYIPGAPDNEARSADWFVCRADGRIAGADRVATMILDTTHTGVPADLAGCYAADIDLATLGSPGTRFRRNAMLLRAERPDMNDIGYDAAERKYLGRLLARPRLYHTDLFHDRYEAPARRNLALRLAQPVLTEIPR</sequence>
<proteinExistence type="predicted"/>
<dbReference type="EMBL" id="CAJZAI010000003">
    <property type="protein sequence ID" value="CAG9170237.1"/>
    <property type="molecule type" value="Genomic_DNA"/>
</dbReference>
<accession>A0ABM8WRZ0</accession>
<keyword evidence="2" id="KW-1185">Reference proteome</keyword>
<evidence type="ECO:0000313" key="2">
    <source>
        <dbReference type="Proteomes" id="UP000727654"/>
    </source>
</evidence>
<dbReference type="RefSeq" id="WP_224079184.1">
    <property type="nucleotide sequence ID" value="NZ_CAJZAI010000003.1"/>
</dbReference>
<gene>
    <name evidence="1" type="ORF">LMG23992_01519</name>
</gene>
<protein>
    <recommendedName>
        <fullName evidence="3">Metal-dependent HD superfamily phosphohydrolase</fullName>
    </recommendedName>
</protein>